<reference evidence="23" key="1">
    <citation type="journal article" date="2020" name="Conserv Genet Resour">
        <title>Fish mitochondrial genome sequencing: expanding genetic resources to support species detection and biodiversity monitoring using environmental DNA.</title>
        <authorList>
            <person name="Schroeter J.C."/>
            <person name="Maloy A.P."/>
            <person name="Rees C.B."/>
            <person name="Bartron M.L."/>
        </authorList>
    </citation>
    <scope>NUCLEOTIDE SEQUENCE</scope>
</reference>
<organism evidence="23">
    <name type="scientific">Rhinichthys obtusus</name>
    <name type="common">western blacknose dace</name>
    <dbReference type="NCBI Taxonomy" id="407093"/>
    <lineage>
        <taxon>Eukaryota</taxon>
        <taxon>Metazoa</taxon>
        <taxon>Chordata</taxon>
        <taxon>Craniata</taxon>
        <taxon>Vertebrata</taxon>
        <taxon>Euteleostomi</taxon>
        <taxon>Actinopterygii</taxon>
        <taxon>Neopterygii</taxon>
        <taxon>Teleostei</taxon>
        <taxon>Ostariophysi</taxon>
        <taxon>Cypriniformes</taxon>
        <taxon>Leuciscidae</taxon>
        <taxon>Pogonichthyinae</taxon>
        <taxon>Rhinichthys</taxon>
    </lineage>
</organism>
<evidence type="ECO:0000256" key="12">
    <source>
        <dbReference type="ARBA" id="ARBA00022989"/>
    </source>
</evidence>
<evidence type="ECO:0000256" key="1">
    <source>
        <dbReference type="ARBA" id="ARBA00002566"/>
    </source>
</evidence>
<keyword evidence="11 20" id="KW-0249">Electron transport</keyword>
<keyword evidence="13 19" id="KW-0408">Iron</keyword>
<keyword evidence="15 20" id="KW-0496">Mitochondrion</keyword>
<evidence type="ECO:0000256" key="7">
    <source>
        <dbReference type="ARBA" id="ARBA00022660"/>
    </source>
</evidence>
<keyword evidence="10" id="KW-0999">Mitochondrion inner membrane</keyword>
<dbReference type="CDD" id="cd00284">
    <property type="entry name" value="Cytochrome_b_N"/>
    <property type="match status" value="1"/>
</dbReference>
<evidence type="ECO:0000256" key="19">
    <source>
        <dbReference type="PIRSR" id="PIRSR038885-2"/>
    </source>
</evidence>
<evidence type="ECO:0000313" key="23">
    <source>
        <dbReference type="EMBL" id="AUW54342.1"/>
    </source>
</evidence>
<dbReference type="GO" id="GO:0046872">
    <property type="term" value="F:metal ion binding"/>
    <property type="evidence" value="ECO:0007669"/>
    <property type="project" value="UniProtKB-UniRule"/>
</dbReference>
<dbReference type="CTD" id="4519"/>
<comment type="cofactor">
    <cofactor evidence="19">
        <name>heme</name>
        <dbReference type="ChEBI" id="CHEBI:30413"/>
    </cofactor>
    <text evidence="19">Binds 2 heme groups non-covalently.</text>
</comment>
<dbReference type="PIRSF" id="PIRSF038885">
    <property type="entry name" value="COB"/>
    <property type="match status" value="1"/>
</dbReference>
<feature type="domain" description="Cytochrome b/b6 N-terminal region profile" evidence="21">
    <location>
        <begin position="2"/>
        <end position="210"/>
    </location>
</feature>
<dbReference type="PANTHER" id="PTHR19271:SF16">
    <property type="entry name" value="CYTOCHROME B"/>
    <property type="match status" value="1"/>
</dbReference>
<dbReference type="GeneID" id="35993409"/>
<dbReference type="GO" id="GO:0005743">
    <property type="term" value="C:mitochondrial inner membrane"/>
    <property type="evidence" value="ECO:0007669"/>
    <property type="project" value="UniProtKB-SubCell"/>
</dbReference>
<evidence type="ECO:0000256" key="15">
    <source>
        <dbReference type="ARBA" id="ARBA00023128"/>
    </source>
</evidence>
<evidence type="ECO:0000256" key="14">
    <source>
        <dbReference type="ARBA" id="ARBA00023075"/>
    </source>
</evidence>
<dbReference type="InterPro" id="IPR036150">
    <property type="entry name" value="Cyt_b/b6_C_sf"/>
</dbReference>
<dbReference type="PROSITE" id="PS51002">
    <property type="entry name" value="CYTB_NTER"/>
    <property type="match status" value="1"/>
</dbReference>
<feature type="binding site" evidence="18">
    <location>
        <position position="202"/>
    </location>
    <ligand>
        <name>a ubiquinone</name>
        <dbReference type="ChEBI" id="CHEBI:16389"/>
    </ligand>
</feature>
<dbReference type="CDD" id="cd00290">
    <property type="entry name" value="cytochrome_b_C"/>
    <property type="match status" value="1"/>
</dbReference>
<evidence type="ECO:0000256" key="18">
    <source>
        <dbReference type="PIRSR" id="PIRSR038885-1"/>
    </source>
</evidence>
<dbReference type="PANTHER" id="PTHR19271">
    <property type="entry name" value="CYTOCHROME B"/>
    <property type="match status" value="1"/>
</dbReference>
<feature type="binding site" description="axial binding residue" evidence="19">
    <location>
        <position position="84"/>
    </location>
    <ligand>
        <name>heme b</name>
        <dbReference type="ChEBI" id="CHEBI:60344"/>
        <label>b562</label>
    </ligand>
    <ligandPart>
        <name>Fe</name>
        <dbReference type="ChEBI" id="CHEBI:18248"/>
    </ligandPart>
</feature>
<dbReference type="GO" id="GO:0006122">
    <property type="term" value="P:mitochondrial electron transport, ubiquinol to cytochrome c"/>
    <property type="evidence" value="ECO:0007669"/>
    <property type="project" value="TreeGrafter"/>
</dbReference>
<dbReference type="GO" id="GO:0008121">
    <property type="term" value="F:quinol-cytochrome-c reductase activity"/>
    <property type="evidence" value="ECO:0007669"/>
    <property type="project" value="InterPro"/>
</dbReference>
<evidence type="ECO:0000256" key="2">
    <source>
        <dbReference type="ARBA" id="ARBA00004448"/>
    </source>
</evidence>
<dbReference type="InterPro" id="IPR048260">
    <property type="entry name" value="Cytochrome_b_C_euk/bac"/>
</dbReference>
<dbReference type="Pfam" id="PF00032">
    <property type="entry name" value="Cytochrom_B_C"/>
    <property type="match status" value="1"/>
</dbReference>
<keyword evidence="6 19" id="KW-0349">Heme</keyword>
<keyword evidence="9 19" id="KW-0479">Metal-binding</keyword>
<gene>
    <name evidence="23" type="primary">CYTB</name>
</gene>
<comment type="similarity">
    <text evidence="17 20">Belongs to the cytochrome b family.</text>
</comment>
<evidence type="ECO:0000256" key="4">
    <source>
        <dbReference type="ARBA" id="ARBA00013531"/>
    </source>
</evidence>
<comment type="cofactor">
    <cofactor evidence="20">
        <name>heme b</name>
        <dbReference type="ChEBI" id="CHEBI:60344"/>
    </cofactor>
    <text evidence="20">Binds 2 heme groups non-covalently.</text>
</comment>
<evidence type="ECO:0000259" key="22">
    <source>
        <dbReference type="PROSITE" id="PS51003"/>
    </source>
</evidence>
<evidence type="ECO:0000256" key="5">
    <source>
        <dbReference type="ARBA" id="ARBA00022448"/>
    </source>
</evidence>
<name>A0A343TCE8_9TELE</name>
<feature type="transmembrane region" description="Helical" evidence="20">
    <location>
        <begin position="321"/>
        <end position="342"/>
    </location>
</feature>
<sequence>MMASLRKTHPLMKIANGALVDLPTPSNISALWNFGSLLGLCLITQILTGLFLAMHYTSDISTAFSSVTHICRDVNYGWLIRNMHANGASFFFICIYMHIARGLYYGSYLYKETWNVGVVLLLLVMMTAFVGYVLPWGQMSFWGATVITNLLSAVPYMGDTLVQWIWGGFSVDNATLTRFFAFHFLFPFVIAGATVLHLLFLHETGSNNPAGLNSDADKISFHPYFSYKDLLGFVLMLLALTSLTLFSPTLLGDPENFTPANPLVTPPHIQPEWYFLFAYAILRSIPNKLGGVLALLFSILVLLVVPILHTSKQRGLTFRPITQFLFWTLVADMAILTWIGGMPVEHPYIIIGQIASVLYFALFLLLAPLAGWAENKALKWA</sequence>
<dbReference type="EMBL" id="MG570417">
    <property type="protein sequence ID" value="AUW54342.1"/>
    <property type="molecule type" value="Genomic_DNA"/>
</dbReference>
<dbReference type="Gene3D" id="1.20.810.10">
    <property type="entry name" value="Cytochrome Bc1 Complex, Chain C"/>
    <property type="match status" value="1"/>
</dbReference>
<protein>
    <recommendedName>
        <fullName evidence="4 20">Cytochrome b</fullName>
    </recommendedName>
</protein>
<keyword evidence="8 20" id="KW-0812">Transmembrane</keyword>
<feature type="transmembrane region" description="Helical" evidence="20">
    <location>
        <begin position="289"/>
        <end position="309"/>
    </location>
</feature>
<feature type="domain" description="Cytochrome b/b6 C-terminal region profile" evidence="22">
    <location>
        <begin position="211"/>
        <end position="381"/>
    </location>
</feature>
<evidence type="ECO:0000256" key="6">
    <source>
        <dbReference type="ARBA" id="ARBA00022617"/>
    </source>
</evidence>
<dbReference type="InterPro" id="IPR027387">
    <property type="entry name" value="Cytb/b6-like_sf"/>
</dbReference>
<dbReference type="FunFam" id="1.20.810.10:FF:000002">
    <property type="entry name" value="Cytochrome b"/>
    <property type="match status" value="1"/>
</dbReference>
<dbReference type="InterPro" id="IPR005797">
    <property type="entry name" value="Cyt_b/b6_N"/>
</dbReference>
<dbReference type="InterPro" id="IPR016174">
    <property type="entry name" value="Di-haem_cyt_TM"/>
</dbReference>
<feature type="transmembrane region" description="Helical" evidence="20">
    <location>
        <begin position="348"/>
        <end position="373"/>
    </location>
</feature>
<evidence type="ECO:0000256" key="10">
    <source>
        <dbReference type="ARBA" id="ARBA00022792"/>
    </source>
</evidence>
<feature type="transmembrane region" description="Helical" evidence="20">
    <location>
        <begin position="114"/>
        <end position="134"/>
    </location>
</feature>
<feature type="binding site" description="axial binding residue" evidence="19">
    <location>
        <position position="98"/>
    </location>
    <ligand>
        <name>heme b</name>
        <dbReference type="ChEBI" id="CHEBI:60344"/>
        <label>b566</label>
    </ligand>
    <ligandPart>
        <name>Fe</name>
        <dbReference type="ChEBI" id="CHEBI:18248"/>
    </ligandPart>
</feature>
<feature type="transmembrane region" description="Helical" evidence="20">
    <location>
        <begin position="88"/>
        <end position="108"/>
    </location>
</feature>
<dbReference type="Pfam" id="PF00033">
    <property type="entry name" value="Cytochrome_B"/>
    <property type="match status" value="1"/>
</dbReference>
<dbReference type="SUPFAM" id="SSF81342">
    <property type="entry name" value="Transmembrane di-heme cytochromes"/>
    <property type="match status" value="1"/>
</dbReference>
<evidence type="ECO:0000256" key="16">
    <source>
        <dbReference type="ARBA" id="ARBA00023136"/>
    </source>
</evidence>
<evidence type="ECO:0000256" key="17">
    <source>
        <dbReference type="ARBA" id="ARBA00061233"/>
    </source>
</evidence>
<comment type="subcellular location">
    <subcellularLocation>
        <location evidence="2">Mitochondrion inner membrane</location>
        <topology evidence="2">Multi-pass membrane protein</topology>
    </subcellularLocation>
</comment>
<dbReference type="GO" id="GO:0045275">
    <property type="term" value="C:respiratory chain complex III"/>
    <property type="evidence" value="ECO:0007669"/>
    <property type="project" value="InterPro"/>
</dbReference>
<evidence type="ECO:0000256" key="11">
    <source>
        <dbReference type="ARBA" id="ARBA00022982"/>
    </source>
</evidence>
<evidence type="ECO:0000259" key="21">
    <source>
        <dbReference type="PROSITE" id="PS51002"/>
    </source>
</evidence>
<dbReference type="GO" id="GO:0016491">
    <property type="term" value="F:oxidoreductase activity"/>
    <property type="evidence" value="ECO:0007669"/>
    <property type="project" value="UniProtKB-UniRule"/>
</dbReference>
<keyword evidence="5 20" id="KW-0813">Transport</keyword>
<feature type="transmembrane region" description="Helical" evidence="20">
    <location>
        <begin position="178"/>
        <end position="201"/>
    </location>
</feature>
<dbReference type="PROSITE" id="PS51003">
    <property type="entry name" value="CYTB_CTER"/>
    <property type="match status" value="1"/>
</dbReference>
<evidence type="ECO:0000256" key="3">
    <source>
        <dbReference type="ARBA" id="ARBA00011660"/>
    </source>
</evidence>
<feature type="binding site" description="axial binding residue" evidence="19">
    <location>
        <position position="183"/>
    </location>
    <ligand>
        <name>heme b</name>
        <dbReference type="ChEBI" id="CHEBI:60344"/>
        <label>b562</label>
    </ligand>
    <ligandPart>
        <name>Fe</name>
        <dbReference type="ChEBI" id="CHEBI:18248"/>
    </ligandPart>
</feature>
<feature type="binding site" description="axial binding residue" evidence="19">
    <location>
        <position position="197"/>
    </location>
    <ligand>
        <name>heme b</name>
        <dbReference type="ChEBI" id="CHEBI:60344"/>
        <label>b566</label>
    </ligand>
    <ligandPart>
        <name>Fe</name>
        <dbReference type="ChEBI" id="CHEBI:18248"/>
    </ligandPart>
</feature>
<dbReference type="InterPro" id="IPR048259">
    <property type="entry name" value="Cytochrome_b_N_euk/bac"/>
</dbReference>
<proteinExistence type="inferred from homology"/>
<dbReference type="InterPro" id="IPR030689">
    <property type="entry name" value="Cytochrome_b"/>
</dbReference>
<keyword evidence="12 20" id="KW-1133">Transmembrane helix</keyword>
<feature type="transmembrane region" description="Helical" evidence="20">
    <location>
        <begin position="30"/>
        <end position="53"/>
    </location>
</feature>
<dbReference type="InterPro" id="IPR005798">
    <property type="entry name" value="Cyt_b/b6_C"/>
</dbReference>
<dbReference type="AlphaFoldDB" id="A0A343TCE8"/>
<dbReference type="SUPFAM" id="SSF81648">
    <property type="entry name" value="a domain/subunit of cytochrome bc1 complex (Ubiquinol-cytochrome c reductase)"/>
    <property type="match status" value="1"/>
</dbReference>
<comment type="subunit">
    <text evidence="3">The cytochrome bc1 complex contains 3 respiratory subunits (MT-CYB, CYC1 and UQCRFS1), 2 core proteins (UQCRC1 and UQCRC2) and probably 6 low-molecular weight proteins.</text>
</comment>
<geneLocation type="mitochondrion" evidence="23"/>
<dbReference type="EMBL" id="MG570416">
    <property type="protein sequence ID" value="AUW54329.1"/>
    <property type="molecule type" value="Genomic_DNA"/>
</dbReference>
<feature type="transmembrane region" description="Helical" evidence="20">
    <location>
        <begin position="230"/>
        <end position="251"/>
    </location>
</feature>
<evidence type="ECO:0000256" key="8">
    <source>
        <dbReference type="ARBA" id="ARBA00022692"/>
    </source>
</evidence>
<evidence type="ECO:0000256" key="9">
    <source>
        <dbReference type="ARBA" id="ARBA00022723"/>
    </source>
</evidence>
<dbReference type="RefSeq" id="YP_009463781.1">
    <property type="nucleotide sequence ID" value="NC_037010.1"/>
</dbReference>
<keyword evidence="16 20" id="KW-0472">Membrane</keyword>
<keyword evidence="14" id="KW-0830">Ubiquinone</keyword>
<comment type="function">
    <text evidence="1 20">Component of the ubiquinol-cytochrome c reductase complex (complex III or cytochrome b-c1 complex) that is part of the mitochondrial respiratory chain. The b-c1 complex mediates electron transfer from ubiquinol to cytochrome c. Contributes to the generation of a proton gradient across the mitochondrial membrane that is then used for ATP synthesis.</text>
</comment>
<keyword evidence="7 20" id="KW-0679">Respiratory chain</keyword>
<accession>A0A343TCE8</accession>
<evidence type="ECO:0000256" key="20">
    <source>
        <dbReference type="RuleBase" id="RU362117"/>
    </source>
</evidence>
<evidence type="ECO:0000256" key="13">
    <source>
        <dbReference type="ARBA" id="ARBA00023004"/>
    </source>
</evidence>